<name>A0A848KNB9_9ACTN</name>
<keyword evidence="4 6" id="KW-0472">Membrane</keyword>
<reference evidence="8 9" key="1">
    <citation type="submission" date="2020-04" db="EMBL/GenBank/DDBJ databases">
        <title>Gordonia sp. nov. TBRC 11910.</title>
        <authorList>
            <person name="Suriyachadkun C."/>
        </authorList>
    </citation>
    <scope>NUCLEOTIDE SEQUENCE [LARGE SCALE GENOMIC DNA]</scope>
    <source>
        <strain evidence="8 9">TBRC 11910</strain>
    </source>
</reference>
<dbReference type="Pfam" id="PF05154">
    <property type="entry name" value="TM2"/>
    <property type="match status" value="1"/>
</dbReference>
<evidence type="ECO:0000259" key="7">
    <source>
        <dbReference type="Pfam" id="PF05154"/>
    </source>
</evidence>
<comment type="caution">
    <text evidence="8">The sequence shown here is derived from an EMBL/GenBank/DDBJ whole genome shotgun (WGS) entry which is preliminary data.</text>
</comment>
<keyword evidence="9" id="KW-1185">Reference proteome</keyword>
<keyword evidence="3 6" id="KW-1133">Transmembrane helix</keyword>
<dbReference type="InterPro" id="IPR007829">
    <property type="entry name" value="TM2"/>
</dbReference>
<proteinExistence type="predicted"/>
<dbReference type="RefSeq" id="WP_170192685.1">
    <property type="nucleotide sequence ID" value="NZ_JABBNB010000002.1"/>
</dbReference>
<feature type="transmembrane region" description="Helical" evidence="6">
    <location>
        <begin position="136"/>
        <end position="162"/>
    </location>
</feature>
<evidence type="ECO:0000313" key="9">
    <source>
        <dbReference type="Proteomes" id="UP000550729"/>
    </source>
</evidence>
<evidence type="ECO:0000256" key="6">
    <source>
        <dbReference type="SAM" id="Phobius"/>
    </source>
</evidence>
<dbReference type="EMBL" id="JABBNB010000002">
    <property type="protein sequence ID" value="NMO00176.1"/>
    <property type="molecule type" value="Genomic_DNA"/>
</dbReference>
<evidence type="ECO:0000256" key="2">
    <source>
        <dbReference type="ARBA" id="ARBA00022692"/>
    </source>
</evidence>
<accession>A0A848KNB9</accession>
<feature type="compositionally biased region" description="Low complexity" evidence="5">
    <location>
        <begin position="49"/>
        <end position="64"/>
    </location>
</feature>
<protein>
    <submittedName>
        <fullName evidence="8">NINE protein</fullName>
    </submittedName>
</protein>
<feature type="transmembrane region" description="Helical" evidence="6">
    <location>
        <begin position="105"/>
        <end position="124"/>
    </location>
</feature>
<evidence type="ECO:0000256" key="5">
    <source>
        <dbReference type="SAM" id="MobiDB-lite"/>
    </source>
</evidence>
<evidence type="ECO:0000256" key="3">
    <source>
        <dbReference type="ARBA" id="ARBA00022989"/>
    </source>
</evidence>
<evidence type="ECO:0000256" key="4">
    <source>
        <dbReference type="ARBA" id="ARBA00023136"/>
    </source>
</evidence>
<sequence>MTNPDAPHPEPIDFSKPPSTPNNGSSPYGQTPPTYDPQPSQPFPGQSDPSPYGGAPYSPAPYGAGQPQPYAAPVPAYGGYPGADAMAPFGRDPYTGEPLSDKSKVAAGLLQIFLGGFGVGRFYIGDNKTGGIMLGLTVLGWITSVVIVGIFIVLGISIWALVDGIMMLTGSVKDAQGRKLRS</sequence>
<comment type="subcellular location">
    <subcellularLocation>
        <location evidence="1">Membrane</location>
        <topology evidence="1">Multi-pass membrane protein</topology>
    </subcellularLocation>
</comment>
<keyword evidence="2 6" id="KW-0812">Transmembrane</keyword>
<dbReference type="AlphaFoldDB" id="A0A848KNB9"/>
<feature type="compositionally biased region" description="Polar residues" evidence="5">
    <location>
        <begin position="21"/>
        <end position="33"/>
    </location>
</feature>
<feature type="region of interest" description="Disordered" evidence="5">
    <location>
        <begin position="1"/>
        <end position="64"/>
    </location>
</feature>
<dbReference type="GO" id="GO:0016020">
    <property type="term" value="C:membrane"/>
    <property type="evidence" value="ECO:0007669"/>
    <property type="project" value="UniProtKB-SubCell"/>
</dbReference>
<feature type="domain" description="TM2" evidence="7">
    <location>
        <begin position="101"/>
        <end position="151"/>
    </location>
</feature>
<evidence type="ECO:0000256" key="1">
    <source>
        <dbReference type="ARBA" id="ARBA00004141"/>
    </source>
</evidence>
<evidence type="ECO:0000313" key="8">
    <source>
        <dbReference type="EMBL" id="NMO00176.1"/>
    </source>
</evidence>
<dbReference type="Proteomes" id="UP000550729">
    <property type="component" value="Unassembled WGS sequence"/>
</dbReference>
<organism evidence="8 9">
    <name type="scientific">Gordonia asplenii</name>
    <dbReference type="NCBI Taxonomy" id="2725283"/>
    <lineage>
        <taxon>Bacteria</taxon>
        <taxon>Bacillati</taxon>
        <taxon>Actinomycetota</taxon>
        <taxon>Actinomycetes</taxon>
        <taxon>Mycobacteriales</taxon>
        <taxon>Gordoniaceae</taxon>
        <taxon>Gordonia</taxon>
    </lineage>
</organism>
<gene>
    <name evidence="8" type="ORF">HH308_02980</name>
</gene>